<proteinExistence type="predicted"/>
<organism evidence="1">
    <name type="scientific">marine sediment metagenome</name>
    <dbReference type="NCBI Taxonomy" id="412755"/>
    <lineage>
        <taxon>unclassified sequences</taxon>
        <taxon>metagenomes</taxon>
        <taxon>ecological metagenomes</taxon>
    </lineage>
</organism>
<evidence type="ECO:0000313" key="1">
    <source>
        <dbReference type="EMBL" id="KKN88790.1"/>
    </source>
</evidence>
<dbReference type="AlphaFoldDB" id="A0A0F9U6H9"/>
<accession>A0A0F9U6H9</accession>
<dbReference type="EMBL" id="LAZR01000125">
    <property type="protein sequence ID" value="KKN88790.1"/>
    <property type="molecule type" value="Genomic_DNA"/>
</dbReference>
<name>A0A0F9U6H9_9ZZZZ</name>
<gene>
    <name evidence="1" type="ORF">LCGC14_0243970</name>
</gene>
<sequence>MDLAYQLLWKTQAIGEANDLSCHELMHTLNHGRFALIAGGANFEQLRAQLDGAGYRITPAVGSYGGGEEKMFMVHDPNEKDMLALAERYKQQSVMLADKGRTKLIVTNGPHKGRTRAGRGWSIATGQDGNFTQIETSDGETVRFRLDF</sequence>
<comment type="caution">
    <text evidence="1">The sequence shown here is derived from an EMBL/GenBank/DDBJ whole genome shotgun (WGS) entry which is preliminary data.</text>
</comment>
<reference evidence="1" key="1">
    <citation type="journal article" date="2015" name="Nature">
        <title>Complex archaea that bridge the gap between prokaryotes and eukaryotes.</title>
        <authorList>
            <person name="Spang A."/>
            <person name="Saw J.H."/>
            <person name="Jorgensen S.L."/>
            <person name="Zaremba-Niedzwiedzka K."/>
            <person name="Martijn J."/>
            <person name="Lind A.E."/>
            <person name="van Eijk R."/>
            <person name="Schleper C."/>
            <person name="Guy L."/>
            <person name="Ettema T.J."/>
        </authorList>
    </citation>
    <scope>NUCLEOTIDE SEQUENCE</scope>
</reference>
<protein>
    <submittedName>
        <fullName evidence="1">Uncharacterized protein</fullName>
    </submittedName>
</protein>